<evidence type="ECO:0000256" key="3">
    <source>
        <dbReference type="ARBA" id="ARBA00022603"/>
    </source>
</evidence>
<dbReference type="InterPro" id="IPR029063">
    <property type="entry name" value="SAM-dependent_MTases_sf"/>
</dbReference>
<dbReference type="Pfam" id="PF00109">
    <property type="entry name" value="ketoacyl-synt"/>
    <property type="match status" value="1"/>
</dbReference>
<keyword evidence="2" id="KW-0597">Phosphoprotein</keyword>
<feature type="region of interest" description="C-terminal hotdog fold" evidence="6">
    <location>
        <begin position="1101"/>
        <end position="1253"/>
    </location>
</feature>
<dbReference type="Proteomes" id="UP001610446">
    <property type="component" value="Unassembled WGS sequence"/>
</dbReference>
<feature type="domain" description="Carrier" evidence="7">
    <location>
        <begin position="2426"/>
        <end position="2501"/>
    </location>
</feature>
<dbReference type="InterPro" id="IPR049900">
    <property type="entry name" value="PKS_mFAS_DH"/>
</dbReference>
<dbReference type="InterPro" id="IPR036736">
    <property type="entry name" value="ACP-like_sf"/>
</dbReference>
<feature type="domain" description="PKS/mFAS DH" evidence="9">
    <location>
        <begin position="949"/>
        <end position="1253"/>
    </location>
</feature>
<keyword evidence="3" id="KW-0489">Methyltransferase</keyword>
<dbReference type="SUPFAM" id="SSF55048">
    <property type="entry name" value="Probable ACP-binding domain of malonyl-CoA ACP transacylase"/>
    <property type="match status" value="1"/>
</dbReference>
<dbReference type="PANTHER" id="PTHR43775">
    <property type="entry name" value="FATTY ACID SYNTHASE"/>
    <property type="match status" value="1"/>
</dbReference>
<dbReference type="InterPro" id="IPR016035">
    <property type="entry name" value="Acyl_Trfase/lysoPLipase"/>
</dbReference>
<dbReference type="Gene3D" id="3.30.70.3290">
    <property type="match status" value="1"/>
</dbReference>
<dbReference type="SMART" id="SM00826">
    <property type="entry name" value="PKS_DH"/>
    <property type="match status" value="1"/>
</dbReference>
<dbReference type="InterPro" id="IPR042104">
    <property type="entry name" value="PKS_dehydratase_sf"/>
</dbReference>
<dbReference type="CDD" id="cd02440">
    <property type="entry name" value="AdoMet_MTases"/>
    <property type="match status" value="1"/>
</dbReference>
<dbReference type="InterPro" id="IPR006162">
    <property type="entry name" value="Ppantetheine_attach_site"/>
</dbReference>
<keyword evidence="4" id="KW-0808">Transferase</keyword>
<evidence type="ECO:0000313" key="10">
    <source>
        <dbReference type="EMBL" id="KAL2833070.1"/>
    </source>
</evidence>
<dbReference type="SUPFAM" id="SSF51735">
    <property type="entry name" value="NAD(P)-binding Rossmann-fold domains"/>
    <property type="match status" value="2"/>
</dbReference>
<dbReference type="Pfam" id="PF21089">
    <property type="entry name" value="PKS_DH_N"/>
    <property type="match status" value="1"/>
</dbReference>
<dbReference type="SUPFAM" id="SSF53335">
    <property type="entry name" value="S-adenosyl-L-methionine-dependent methyltransferases"/>
    <property type="match status" value="1"/>
</dbReference>
<dbReference type="CDD" id="cd00833">
    <property type="entry name" value="PKS"/>
    <property type="match status" value="1"/>
</dbReference>
<dbReference type="InterPro" id="IPR020806">
    <property type="entry name" value="PKS_PP-bd"/>
</dbReference>
<evidence type="ECO:0000259" key="9">
    <source>
        <dbReference type="PROSITE" id="PS52019"/>
    </source>
</evidence>
<dbReference type="InterPro" id="IPR020807">
    <property type="entry name" value="PKS_DH"/>
</dbReference>
<dbReference type="InterPro" id="IPR020841">
    <property type="entry name" value="PKS_Beta-ketoAc_synthase_dom"/>
</dbReference>
<dbReference type="Pfam" id="PF00698">
    <property type="entry name" value="Acyl_transf_1"/>
    <property type="match status" value="1"/>
</dbReference>
<sequence length="2523" mass="274563">MASASREPIAIIGMGCRFPGQASSPSRLWQLLREPRDVSQEIPADRFNISRFYHPDGSHHGTTNVKRSYFLSEDIRCFDSQFFGIPPAEAEPMDPQHRVLLEVVYEALESAGLPLEALHGSDTATYVGLMCSDYYTLQAHDLNAVPTYNATGIANSNASSRISYAFNWHGPSMTIDTACSSSLVAVHEAVQVLRSGGSHVAVAAGTNLLLSPLPYVSESKLNMLSPTGRSRMWDADADGYARGEGVGAVILKTLSAALRDGDPITAIIRETGVNQDGRTKGITMPSALAQAALIKDTYTRAGLDPTNKRDRCQYFEAHGTGTPAGDPQEAEALSSAFFPFPQSQSDAEILYVGSVKTVIGHTEGTAGIAGLIKACLALQNSVIPPNLHFNRLNPALESFTRQIRVPTGLLPWLAVPDGCPRRVSVNSFGFGGTNAHAILESYSRLPTNVIPSSLGLPLNVRRRMQPVIPFVFSATSQKSLIAVLHSHLSFIQEHAEIDLCDLAHSLASKRSSFPVRLAVTASSTTELCNQITRKLDEAGKTEDVPLRTASSNAPPSILGIFTGQGAQWATMGMKLIDRSWKARETINALDNSLAALPEEHRPRWCLMRELMAKDTSRIAEAEIAQPLCTAIQIVLVDILRAVGVSFTAVVGHSSGEIAAAYAAGFIAASDAIRIAYYRGMVAKLAHGVDDKMGAMMAVRTTLSDARELCELEEFQDRLCAAAHNSADSVTLSGDVSAIHAAKVVFDEERKFTRILKVDTAYHSHHMTPSVEPYAEMLAQCDIQILCPAEGAPRWYSTVHAGIAVEGGNDLNNKYWVDNMRQPVLFVEGLEACVNAESPNFVLEVGAHPALRGPASETIRDVTGSMVPYSGTLSRGVDDIEAIGTAIGSLWKDFGSRDVNLRAMEEICHDNRTTPHFLPNLPTYPWDHERTLWAESRLTRLFRTQEGGFHDLLGVRAPDGTGELWRWRNVLKTQELPWLSGHVLQGQMVFPGTGYVALAIEGAVQLAGTRPVAMIELCNLEIRRAIAINDTVPTELMVTMTDVCTSSASDEEGTITANFATFSTISRESTAMTLNTSGHVRITIGTPRADIFPPRTPPAVDLRPVDIDRFYSAMRDDLGYMYEGPFRGLTSLYRRLGKSSGTIAKPLFEAHQTPLLFHPGMLDNALQGLFAAYSAPGDGRLWSMRAPTACRQITLIPSLCGIHITPEVSFDCTVTDPRDDFITGNVDVYLSEYSQKIIEFEGLSFAPFAPATAKDDRCLFQESILVVNKPDGALVFANHPPASEDIQKAYEAERAAFFYLRNLHVSVDQAQREALPWYRQTLLDNAARVVALVEAGSHPYAPLSWLEDTHEQISEIMDRYGSYDADSNLTRAVGENLLDPSVLAGEKNILEFMTQNDYLANYYTNAVGFGCLNSLVSGTISQIAHKYPRLKICEIGAGTGGATGAILDSLGDLFSSYTYTDISSGFFENAQVRFQQYADRMEFRVLNIESDPVGQGFVEHAYDLVVAANVLHATKSLEETLRNVRRLLKPGGFLVLVEIIGNDIFRVGLVMGGLPGWWVGRDDGRRYAPTISLEEWDALMQKTGFSGVDTFTPMPDKVQVPGSVLVSQAVDEAVDRFRRPLELGQDGAPQCGLTIIGGRSPDFEPVVQNLICLLQPHFTDIIAVPGLCEITSLDPGRYVLSVVECEQPIFAHATEEIWEKFKAVIGSIAGLLWVTKGSQLESPYAGITVGLFRSLALEVPDIPLQLLDFCSGGAPDARMLAEMLLQLQLCGSLRYKRPTEPLWTVEPELFLRDGRLHVARVRPQAEQNDRYNSFRRSIVRQADIRSSATGTLVMEWIDGAYCLREKHNPITSTAAEDEVTINVEISLLSSLKIPCGFFFVHFGVNQETKERTLAFSTSNASVVTVPKAMSVAIANDEVIGPQYMSFVVAGLMSHQILEMVPATGTLLLHEPDPGLASLISKQISKRGGKMIITTSQPKNKSRKGWLYLHERSTAHVIKTALQAAMSMGLDFMATLRTDNNGLGAKIAATIPPPCERATLSSLLLKEASSTPHPIPASIPQLLRRIDTFATSQLNAVPDGAPLEVISLQEIATRPETMGSTSLIGWDAAGLVPVQVEPITRRRDLFRNDRAYWLAGLSGDLGQSLSDFMIEHGARYVALSSRRPTPCDTWVEDCRRRGAKVSFFTCDLVDPVSVQAVHAQITQTMAHIGGVANGALVLRDTTVATMSFDAFQTVIRPKVDGTVNLDKVCEGDTLEWFIAFSSIIATTGNMGQAAYSAANCFMKAVVHNRRSRGLAGSVIDIPRVLGVGYVERETQAGGILTKEQTHRLMRQSGILSMSEPDLHQLFAEAIIAGRPGTAACNPEIITGLSPIQADEADATFWAKNPRFSLLVREHSSATAHINQNEASATQIPVRSQLQSAGSPKELRAILLGAVSNKLAACLFLPSGDTVSPDTPLIDMGVDSLVGVALRTWLIKELSVDVPVLKILGGASVSDLVDNIIEQLPEELNACTGNLTPILESSTESP</sequence>
<dbReference type="InterPro" id="IPR009081">
    <property type="entry name" value="PP-bd_ACP"/>
</dbReference>
<evidence type="ECO:0000256" key="2">
    <source>
        <dbReference type="ARBA" id="ARBA00022553"/>
    </source>
</evidence>
<dbReference type="Gene3D" id="3.40.47.10">
    <property type="match status" value="1"/>
</dbReference>
<dbReference type="InterPro" id="IPR014030">
    <property type="entry name" value="Ketoacyl_synth_N"/>
</dbReference>
<feature type="active site" description="Proton acceptor; for dehydratase activity" evidence="6">
    <location>
        <position position="981"/>
    </location>
</feature>
<keyword evidence="1" id="KW-0596">Phosphopantetheine</keyword>
<feature type="region of interest" description="N-terminal hotdog fold" evidence="6">
    <location>
        <begin position="949"/>
        <end position="1086"/>
    </location>
</feature>
<dbReference type="InterPro" id="IPR032821">
    <property type="entry name" value="PKS_assoc"/>
</dbReference>
<dbReference type="InterPro" id="IPR036291">
    <property type="entry name" value="NAD(P)-bd_dom_sf"/>
</dbReference>
<dbReference type="Pfam" id="PF14765">
    <property type="entry name" value="PS-DH"/>
    <property type="match status" value="1"/>
</dbReference>
<dbReference type="InterPro" id="IPR057326">
    <property type="entry name" value="KR_dom"/>
</dbReference>
<dbReference type="Gene3D" id="3.40.50.720">
    <property type="entry name" value="NAD(P)-binding Rossmann-like Domain"/>
    <property type="match status" value="2"/>
</dbReference>
<dbReference type="PROSITE" id="PS50075">
    <property type="entry name" value="CARRIER"/>
    <property type="match status" value="1"/>
</dbReference>
<dbReference type="Pfam" id="PF16197">
    <property type="entry name" value="KAsynt_C_assoc"/>
    <property type="match status" value="1"/>
</dbReference>
<dbReference type="SMART" id="SM00822">
    <property type="entry name" value="PKS_KR"/>
    <property type="match status" value="1"/>
</dbReference>
<protein>
    <submittedName>
        <fullName evidence="10">Polyketide synthase</fullName>
    </submittedName>
</protein>
<dbReference type="SUPFAM" id="SSF47336">
    <property type="entry name" value="ACP-like"/>
    <property type="match status" value="1"/>
</dbReference>
<evidence type="ECO:0000256" key="6">
    <source>
        <dbReference type="PROSITE-ProRule" id="PRU01363"/>
    </source>
</evidence>
<comment type="caution">
    <text evidence="10">The sequence shown here is derived from an EMBL/GenBank/DDBJ whole genome shotgun (WGS) entry which is preliminary data.</text>
</comment>
<evidence type="ECO:0000259" key="7">
    <source>
        <dbReference type="PROSITE" id="PS50075"/>
    </source>
</evidence>
<dbReference type="InterPro" id="IPR049551">
    <property type="entry name" value="PKS_DH_C"/>
</dbReference>
<dbReference type="PROSITE" id="PS52004">
    <property type="entry name" value="KS3_2"/>
    <property type="match status" value="1"/>
</dbReference>
<evidence type="ECO:0000313" key="11">
    <source>
        <dbReference type="Proteomes" id="UP001610446"/>
    </source>
</evidence>
<dbReference type="Pfam" id="PF08242">
    <property type="entry name" value="Methyltransf_12"/>
    <property type="match status" value="1"/>
</dbReference>
<reference evidence="10 11" key="1">
    <citation type="submission" date="2024-07" db="EMBL/GenBank/DDBJ databases">
        <title>Section-level genome sequencing and comparative genomics of Aspergillus sections Usti and Cavernicolus.</title>
        <authorList>
            <consortium name="Lawrence Berkeley National Laboratory"/>
            <person name="Nybo J.L."/>
            <person name="Vesth T.C."/>
            <person name="Theobald S."/>
            <person name="Frisvad J.C."/>
            <person name="Larsen T.O."/>
            <person name="Kjaerboelling I."/>
            <person name="Rothschild-Mancinelli K."/>
            <person name="Lyhne E.K."/>
            <person name="Kogle M.E."/>
            <person name="Barry K."/>
            <person name="Clum A."/>
            <person name="Na H."/>
            <person name="Ledsgaard L."/>
            <person name="Lin J."/>
            <person name="Lipzen A."/>
            <person name="Kuo A."/>
            <person name="Riley R."/>
            <person name="Mondo S."/>
            <person name="Labutti K."/>
            <person name="Haridas S."/>
            <person name="Pangalinan J."/>
            <person name="Salamov A.A."/>
            <person name="Simmons B.A."/>
            <person name="Magnuson J.K."/>
            <person name="Chen J."/>
            <person name="Drula E."/>
            <person name="Henrissat B."/>
            <person name="Wiebenga A."/>
            <person name="Lubbers R.J."/>
            <person name="Gomes A.C."/>
            <person name="Makela M.R."/>
            <person name="Stajich J."/>
            <person name="Grigoriev I.V."/>
            <person name="Mortensen U.H."/>
            <person name="De Vries R.P."/>
            <person name="Baker S.E."/>
            <person name="Andersen M.R."/>
        </authorList>
    </citation>
    <scope>NUCLEOTIDE SEQUENCE [LARGE SCALE GENOMIC DNA]</scope>
    <source>
        <strain evidence="10 11">CBS 123904</strain>
    </source>
</reference>
<accession>A0ABR4IZA4</accession>
<dbReference type="InterPro" id="IPR050091">
    <property type="entry name" value="PKS_NRPS_Biosynth_Enz"/>
</dbReference>
<dbReference type="InterPro" id="IPR014043">
    <property type="entry name" value="Acyl_transferase_dom"/>
</dbReference>
<keyword evidence="5" id="KW-0511">Multifunctional enzyme</keyword>
<dbReference type="InterPro" id="IPR013968">
    <property type="entry name" value="PKS_KR"/>
</dbReference>
<dbReference type="InterPro" id="IPR001227">
    <property type="entry name" value="Ac_transferase_dom_sf"/>
</dbReference>
<dbReference type="Gene3D" id="1.10.1200.10">
    <property type="entry name" value="ACP-like"/>
    <property type="match status" value="1"/>
</dbReference>
<dbReference type="Gene3D" id="3.10.129.110">
    <property type="entry name" value="Polyketide synthase dehydratase"/>
    <property type="match status" value="1"/>
</dbReference>
<dbReference type="SUPFAM" id="SSF52151">
    <property type="entry name" value="FabD/lysophospholipase-like"/>
    <property type="match status" value="1"/>
</dbReference>
<dbReference type="SUPFAM" id="SSF53901">
    <property type="entry name" value="Thiolase-like"/>
    <property type="match status" value="1"/>
</dbReference>
<dbReference type="SMART" id="SM00827">
    <property type="entry name" value="PKS_AT"/>
    <property type="match status" value="1"/>
</dbReference>
<dbReference type="Gene3D" id="3.40.366.10">
    <property type="entry name" value="Malonyl-Coenzyme A Acyl Carrier Protein, domain 2"/>
    <property type="match status" value="1"/>
</dbReference>
<dbReference type="Pfam" id="PF08659">
    <property type="entry name" value="KR"/>
    <property type="match status" value="1"/>
</dbReference>
<evidence type="ECO:0000256" key="4">
    <source>
        <dbReference type="ARBA" id="ARBA00022679"/>
    </source>
</evidence>
<dbReference type="SMART" id="SM00823">
    <property type="entry name" value="PKS_PP"/>
    <property type="match status" value="1"/>
</dbReference>
<dbReference type="InterPro" id="IPR014031">
    <property type="entry name" value="Ketoacyl_synth_C"/>
</dbReference>
<feature type="active site" description="Proton donor; for dehydratase activity" evidence="6">
    <location>
        <position position="1162"/>
    </location>
</feature>
<dbReference type="SMART" id="SM00825">
    <property type="entry name" value="PKS_KS"/>
    <property type="match status" value="1"/>
</dbReference>
<dbReference type="Pfam" id="PF02801">
    <property type="entry name" value="Ketoacyl-synt_C"/>
    <property type="match status" value="1"/>
</dbReference>
<dbReference type="PROSITE" id="PS00606">
    <property type="entry name" value="KS3_1"/>
    <property type="match status" value="1"/>
</dbReference>
<dbReference type="Gene3D" id="3.40.50.150">
    <property type="entry name" value="Vaccinia Virus protein VP39"/>
    <property type="match status" value="1"/>
</dbReference>
<evidence type="ECO:0000259" key="8">
    <source>
        <dbReference type="PROSITE" id="PS52004"/>
    </source>
</evidence>
<proteinExistence type="predicted"/>
<organism evidence="10 11">
    <name type="scientific">Aspergillus pseudoustus</name>
    <dbReference type="NCBI Taxonomy" id="1810923"/>
    <lineage>
        <taxon>Eukaryota</taxon>
        <taxon>Fungi</taxon>
        <taxon>Dikarya</taxon>
        <taxon>Ascomycota</taxon>
        <taxon>Pezizomycotina</taxon>
        <taxon>Eurotiomycetes</taxon>
        <taxon>Eurotiomycetidae</taxon>
        <taxon>Eurotiales</taxon>
        <taxon>Aspergillaceae</taxon>
        <taxon>Aspergillus</taxon>
        <taxon>Aspergillus subgen. Nidulantes</taxon>
    </lineage>
</organism>
<evidence type="ECO:0000256" key="1">
    <source>
        <dbReference type="ARBA" id="ARBA00022450"/>
    </source>
</evidence>
<dbReference type="PANTHER" id="PTHR43775:SF20">
    <property type="entry name" value="HYBRID PKS-NRPS SYNTHETASE APDA"/>
    <property type="match status" value="1"/>
</dbReference>
<dbReference type="InterPro" id="IPR016036">
    <property type="entry name" value="Malonyl_transacylase_ACP-bd"/>
</dbReference>
<evidence type="ECO:0000256" key="5">
    <source>
        <dbReference type="ARBA" id="ARBA00023268"/>
    </source>
</evidence>
<keyword evidence="11" id="KW-1185">Reference proteome</keyword>
<dbReference type="PROSITE" id="PS00012">
    <property type="entry name" value="PHOSPHOPANTETHEINE"/>
    <property type="match status" value="1"/>
</dbReference>
<dbReference type="Pfam" id="PF00550">
    <property type="entry name" value="PP-binding"/>
    <property type="match status" value="1"/>
</dbReference>
<dbReference type="InterPro" id="IPR049552">
    <property type="entry name" value="PKS_DH_N"/>
</dbReference>
<dbReference type="InterPro" id="IPR018201">
    <property type="entry name" value="Ketoacyl_synth_AS"/>
</dbReference>
<dbReference type="PROSITE" id="PS52019">
    <property type="entry name" value="PKS_MFAS_DH"/>
    <property type="match status" value="1"/>
</dbReference>
<gene>
    <name evidence="10" type="ORF">BJY01DRAFT_260019</name>
</gene>
<dbReference type="InterPro" id="IPR016039">
    <property type="entry name" value="Thiolase-like"/>
</dbReference>
<dbReference type="InterPro" id="IPR013217">
    <property type="entry name" value="Methyltransf_12"/>
</dbReference>
<feature type="domain" description="Ketosynthase family 3 (KS3)" evidence="8">
    <location>
        <begin position="6"/>
        <end position="441"/>
    </location>
</feature>
<dbReference type="EMBL" id="JBFXLU010000252">
    <property type="protein sequence ID" value="KAL2833070.1"/>
    <property type="molecule type" value="Genomic_DNA"/>
</dbReference>
<name>A0ABR4IZA4_9EURO</name>